<dbReference type="AlphaFoldDB" id="A0A699Z7N3"/>
<sequence>MSLQEPIHRLIATAAASGDSHKLRDAFSTILSRSGLEVLVLCAEAALLGHSNVKNLEIAKRCLETYFLEAKRYTVGLQAVEVKDQYLVRAHYAQAKLVSELSKGLKGQPLVDGTLEAIRHVQQGLELAASNPARYLFLVYNGSVHHWHVSRPLQRDKLRHHLLPSMEKVWQALEKVPNHEEWKVRNLMALALCQAEATPPGGKGGGGEGEAAKTLQRAYDMAVANRLTAVQREVAILQEETWPRLV</sequence>
<organism evidence="1 2">
    <name type="scientific">Haematococcus lacustris</name>
    <name type="common">Green alga</name>
    <name type="synonym">Haematococcus pluvialis</name>
    <dbReference type="NCBI Taxonomy" id="44745"/>
    <lineage>
        <taxon>Eukaryota</taxon>
        <taxon>Viridiplantae</taxon>
        <taxon>Chlorophyta</taxon>
        <taxon>core chlorophytes</taxon>
        <taxon>Chlorophyceae</taxon>
        <taxon>CS clade</taxon>
        <taxon>Chlamydomonadales</taxon>
        <taxon>Haematococcaceae</taxon>
        <taxon>Haematococcus</taxon>
    </lineage>
</organism>
<dbReference type="InterPro" id="IPR057466">
    <property type="entry name" value="CFAP46_TPR"/>
</dbReference>
<reference evidence="1 2" key="1">
    <citation type="submission" date="2020-02" db="EMBL/GenBank/DDBJ databases">
        <title>Draft genome sequence of Haematococcus lacustris strain NIES-144.</title>
        <authorList>
            <person name="Morimoto D."/>
            <person name="Nakagawa S."/>
            <person name="Yoshida T."/>
            <person name="Sawayama S."/>
        </authorList>
    </citation>
    <scope>NUCLEOTIDE SEQUENCE [LARGE SCALE GENOMIC DNA]</scope>
    <source>
        <strain evidence="1 2">NIES-144</strain>
    </source>
</reference>
<dbReference type="Proteomes" id="UP000485058">
    <property type="component" value="Unassembled WGS sequence"/>
</dbReference>
<dbReference type="PANTHER" id="PTHR15977">
    <property type="entry name" value="CILIA- AND FLAGELLA-ASSOCIATED PROTEIN 46"/>
    <property type="match status" value="1"/>
</dbReference>
<accession>A0A699Z7N3</accession>
<gene>
    <name evidence="1" type="ORF">HaLaN_14915</name>
</gene>
<dbReference type="GO" id="GO:0035082">
    <property type="term" value="P:axoneme assembly"/>
    <property type="evidence" value="ECO:0007669"/>
    <property type="project" value="InterPro"/>
</dbReference>
<dbReference type="GO" id="GO:0060294">
    <property type="term" value="P:cilium movement involved in cell motility"/>
    <property type="evidence" value="ECO:0007669"/>
    <property type="project" value="InterPro"/>
</dbReference>
<dbReference type="EMBL" id="BLLF01001256">
    <property type="protein sequence ID" value="GFH18161.1"/>
    <property type="molecule type" value="Genomic_DNA"/>
</dbReference>
<dbReference type="InterPro" id="IPR039586">
    <property type="entry name" value="CFAP46"/>
</dbReference>
<name>A0A699Z7N3_HAELA</name>
<evidence type="ECO:0000313" key="2">
    <source>
        <dbReference type="Proteomes" id="UP000485058"/>
    </source>
</evidence>
<comment type="caution">
    <text evidence="1">The sequence shown here is derived from an EMBL/GenBank/DDBJ whole genome shotgun (WGS) entry which is preliminary data.</text>
</comment>
<dbReference type="Pfam" id="PF25439">
    <property type="entry name" value="TPR_CFAP46_N"/>
    <property type="match status" value="1"/>
</dbReference>
<keyword evidence="2" id="KW-1185">Reference proteome</keyword>
<dbReference type="PANTHER" id="PTHR15977:SF15">
    <property type="entry name" value="CILIA- AND FLAGELLA-ASSOCIATED PROTEIN 46"/>
    <property type="match status" value="1"/>
</dbReference>
<evidence type="ECO:0000313" key="1">
    <source>
        <dbReference type="EMBL" id="GFH18161.1"/>
    </source>
</evidence>
<protein>
    <submittedName>
        <fullName evidence="1">Uncharacterized protein</fullName>
    </submittedName>
</protein>
<proteinExistence type="predicted"/>